<dbReference type="CDD" id="cd03138">
    <property type="entry name" value="GATase1_AraC_2"/>
    <property type="match status" value="1"/>
</dbReference>
<dbReference type="SUPFAM" id="SSF46689">
    <property type="entry name" value="Homeodomain-like"/>
    <property type="match status" value="2"/>
</dbReference>
<dbReference type="PROSITE" id="PS01124">
    <property type="entry name" value="HTH_ARAC_FAMILY_2"/>
    <property type="match status" value="1"/>
</dbReference>
<evidence type="ECO:0000256" key="3">
    <source>
        <dbReference type="ARBA" id="ARBA00023163"/>
    </source>
</evidence>
<dbReference type="AlphaFoldDB" id="A0A1M6K218"/>
<evidence type="ECO:0000256" key="2">
    <source>
        <dbReference type="ARBA" id="ARBA00023125"/>
    </source>
</evidence>
<dbReference type="GO" id="GO:0003700">
    <property type="term" value="F:DNA-binding transcription factor activity"/>
    <property type="evidence" value="ECO:0007669"/>
    <property type="project" value="InterPro"/>
</dbReference>
<dbReference type="InterPro" id="IPR009057">
    <property type="entry name" value="Homeodomain-like_sf"/>
</dbReference>
<dbReference type="Pfam" id="PF12833">
    <property type="entry name" value="HTH_18"/>
    <property type="match status" value="1"/>
</dbReference>
<dbReference type="Gene3D" id="1.10.10.60">
    <property type="entry name" value="Homeodomain-like"/>
    <property type="match status" value="2"/>
</dbReference>
<dbReference type="OrthoDB" id="9798003at2"/>
<dbReference type="InterPro" id="IPR029062">
    <property type="entry name" value="Class_I_gatase-like"/>
</dbReference>
<dbReference type="SUPFAM" id="SSF52317">
    <property type="entry name" value="Class I glutamine amidotransferase-like"/>
    <property type="match status" value="1"/>
</dbReference>
<name>A0A1M6K218_MALRU</name>
<dbReference type="InterPro" id="IPR018062">
    <property type="entry name" value="HTH_AraC-typ_CS"/>
</dbReference>
<evidence type="ECO:0000256" key="1">
    <source>
        <dbReference type="ARBA" id="ARBA00023015"/>
    </source>
</evidence>
<evidence type="ECO:0000313" key="5">
    <source>
        <dbReference type="EMBL" id="SHJ52902.1"/>
    </source>
</evidence>
<dbReference type="Pfam" id="PF01965">
    <property type="entry name" value="DJ-1_PfpI"/>
    <property type="match status" value="1"/>
</dbReference>
<dbReference type="PROSITE" id="PS00041">
    <property type="entry name" value="HTH_ARAC_FAMILY_1"/>
    <property type="match status" value="1"/>
</dbReference>
<dbReference type="PANTHER" id="PTHR43130">
    <property type="entry name" value="ARAC-FAMILY TRANSCRIPTIONAL REGULATOR"/>
    <property type="match status" value="1"/>
</dbReference>
<dbReference type="STRING" id="1122189.SAMN02745165_02608"/>
<dbReference type="SMART" id="SM00342">
    <property type="entry name" value="HTH_ARAC"/>
    <property type="match status" value="1"/>
</dbReference>
<protein>
    <submittedName>
        <fullName evidence="5">Transcriptional regulator GlxA family, contains an amidase domain and an AraC-type DNA-binding HTH domain</fullName>
    </submittedName>
</protein>
<evidence type="ECO:0000259" key="4">
    <source>
        <dbReference type="PROSITE" id="PS01124"/>
    </source>
</evidence>
<organism evidence="5 6">
    <name type="scientific">Malonomonas rubra DSM 5091</name>
    <dbReference type="NCBI Taxonomy" id="1122189"/>
    <lineage>
        <taxon>Bacteria</taxon>
        <taxon>Pseudomonadati</taxon>
        <taxon>Thermodesulfobacteriota</taxon>
        <taxon>Desulfuromonadia</taxon>
        <taxon>Desulfuromonadales</taxon>
        <taxon>Geopsychrobacteraceae</taxon>
        <taxon>Malonomonas</taxon>
    </lineage>
</organism>
<dbReference type="Gene3D" id="3.40.50.880">
    <property type="match status" value="1"/>
</dbReference>
<keyword evidence="1" id="KW-0805">Transcription regulation</keyword>
<dbReference type="InterPro" id="IPR018060">
    <property type="entry name" value="HTH_AraC"/>
</dbReference>
<gene>
    <name evidence="5" type="ORF">SAMN02745165_02608</name>
</gene>
<sequence>MRKIAVLAYDNCLLSGIAGQLDLFTIANWEQRRRKEPPFCRHEIVALDGEPVTSFNRMPVSANRSLAECQDADLILVPGMMGRPEQLFEQKELIAWLKQQAQRGAIIASACSGAFLLAETGLLKGREATTHWQLADRFRRRYPKITLDIDRLIIDGEDYLCAGGTSAHQDLALYLIEKFASKQLAKACARMMLIDNSKRDQAPFVNFRGSKSHGDAPILKVQQLIDKNFRGKVVVKELALASGLNERTFLRRFRKATGESPLEYVQRMRIEQAKKLLSGSEWQLEQITRTVGYEDVSSFRRLFKQIVGMSPTVYRQRFSAD</sequence>
<keyword evidence="2 5" id="KW-0238">DNA-binding</keyword>
<accession>A0A1M6K218</accession>
<dbReference type="GO" id="GO:0043565">
    <property type="term" value="F:sequence-specific DNA binding"/>
    <property type="evidence" value="ECO:0007669"/>
    <property type="project" value="InterPro"/>
</dbReference>
<keyword evidence="3" id="KW-0804">Transcription</keyword>
<reference evidence="5 6" key="1">
    <citation type="submission" date="2016-11" db="EMBL/GenBank/DDBJ databases">
        <authorList>
            <person name="Jaros S."/>
            <person name="Januszkiewicz K."/>
            <person name="Wedrychowicz H."/>
        </authorList>
    </citation>
    <scope>NUCLEOTIDE SEQUENCE [LARGE SCALE GENOMIC DNA]</scope>
    <source>
        <strain evidence="5 6">DSM 5091</strain>
    </source>
</reference>
<dbReference type="RefSeq" id="WP_072909170.1">
    <property type="nucleotide sequence ID" value="NZ_FQZT01000009.1"/>
</dbReference>
<dbReference type="InterPro" id="IPR002818">
    <property type="entry name" value="DJ-1/PfpI"/>
</dbReference>
<proteinExistence type="predicted"/>
<evidence type="ECO:0000313" key="6">
    <source>
        <dbReference type="Proteomes" id="UP000184171"/>
    </source>
</evidence>
<keyword evidence="6" id="KW-1185">Reference proteome</keyword>
<dbReference type="EMBL" id="FQZT01000009">
    <property type="protein sequence ID" value="SHJ52902.1"/>
    <property type="molecule type" value="Genomic_DNA"/>
</dbReference>
<dbReference type="PANTHER" id="PTHR43130:SF11">
    <property type="entry name" value="TRANSCRIPTIONAL REGULATORY PROTEIN"/>
    <property type="match status" value="1"/>
</dbReference>
<dbReference type="Proteomes" id="UP000184171">
    <property type="component" value="Unassembled WGS sequence"/>
</dbReference>
<feature type="domain" description="HTH araC/xylS-type" evidence="4">
    <location>
        <begin position="219"/>
        <end position="317"/>
    </location>
</feature>
<dbReference type="InterPro" id="IPR052158">
    <property type="entry name" value="INH-QAR"/>
</dbReference>